<gene>
    <name evidence="3" type="ORF">KTO63_04330</name>
</gene>
<dbReference type="GO" id="GO:0009103">
    <property type="term" value="P:lipopolysaccharide biosynthetic process"/>
    <property type="evidence" value="ECO:0007669"/>
    <property type="project" value="TreeGrafter"/>
</dbReference>
<dbReference type="AlphaFoldDB" id="A0A9E2S8A6"/>
<evidence type="ECO:0000256" key="1">
    <source>
        <dbReference type="ARBA" id="ARBA00022679"/>
    </source>
</evidence>
<sequence>MKILFVARATLFTNMGGDTVQITETAKHLCLRGIHVDIKRCNEEIDYSPYDLLHFFNIIRPADILYHIRKSRKPFVVSTNYVEYAAFEKTARAGATGYLLRFFSPDFIEYLKVIARAFIRKEKIVSPLYLLWGHRKSVTYLIKKASLLLPNSYSEYSRLVKNYKTEQKFVVVPNGVNTALFQKSSLAEQNEKLVLCVARIEGLKNQLNLIKAMNDTDYQLLIIGAPATNQLNYFEQCKAIASDNISFIGSMPQEQLVPYYERAKVHVLPSWFETTGLSSLEASAMGCNIVITDQGDTGEYFGDLAFHCDPMSPSSIFTAINEAAKQPVKTSLSPKILSQYTWEIAALKTEEAYNAALQKN</sequence>
<proteinExistence type="predicted"/>
<accession>A0A9E2S8A6</accession>
<evidence type="ECO:0000313" key="3">
    <source>
        <dbReference type="EMBL" id="MBV4356364.1"/>
    </source>
</evidence>
<feature type="domain" description="Glycosyl transferase family 1" evidence="2">
    <location>
        <begin position="182"/>
        <end position="327"/>
    </location>
</feature>
<keyword evidence="1" id="KW-0808">Transferase</keyword>
<keyword evidence="4" id="KW-1185">Reference proteome</keyword>
<protein>
    <submittedName>
        <fullName evidence="3">Glycosyltransferase family 4 protein</fullName>
    </submittedName>
</protein>
<dbReference type="RefSeq" id="WP_217789923.1">
    <property type="nucleotide sequence ID" value="NZ_JAHSPG010000002.1"/>
</dbReference>
<dbReference type="EMBL" id="JAHSPG010000002">
    <property type="protein sequence ID" value="MBV4356364.1"/>
    <property type="molecule type" value="Genomic_DNA"/>
</dbReference>
<comment type="caution">
    <text evidence="3">The sequence shown here is derived from an EMBL/GenBank/DDBJ whole genome shotgun (WGS) entry which is preliminary data.</text>
</comment>
<dbReference type="CDD" id="cd03801">
    <property type="entry name" value="GT4_PimA-like"/>
    <property type="match status" value="1"/>
</dbReference>
<evidence type="ECO:0000259" key="2">
    <source>
        <dbReference type="Pfam" id="PF00534"/>
    </source>
</evidence>
<dbReference type="Pfam" id="PF00534">
    <property type="entry name" value="Glycos_transf_1"/>
    <property type="match status" value="1"/>
</dbReference>
<dbReference type="PANTHER" id="PTHR46401">
    <property type="entry name" value="GLYCOSYLTRANSFERASE WBBK-RELATED"/>
    <property type="match status" value="1"/>
</dbReference>
<name>A0A9E2S8A6_9BACT</name>
<dbReference type="PANTHER" id="PTHR46401:SF2">
    <property type="entry name" value="GLYCOSYLTRANSFERASE WBBK-RELATED"/>
    <property type="match status" value="1"/>
</dbReference>
<evidence type="ECO:0000313" key="4">
    <source>
        <dbReference type="Proteomes" id="UP000812270"/>
    </source>
</evidence>
<reference evidence="3" key="1">
    <citation type="submission" date="2021-06" db="EMBL/GenBank/DDBJ databases">
        <authorList>
            <person name="Huq M.A."/>
        </authorList>
    </citation>
    <scope>NUCLEOTIDE SEQUENCE</scope>
    <source>
        <strain evidence="3">MAH-26</strain>
    </source>
</reference>
<dbReference type="Proteomes" id="UP000812270">
    <property type="component" value="Unassembled WGS sequence"/>
</dbReference>
<organism evidence="3 4">
    <name type="scientific">Pinibacter aurantiacus</name>
    <dbReference type="NCBI Taxonomy" id="2851599"/>
    <lineage>
        <taxon>Bacteria</taxon>
        <taxon>Pseudomonadati</taxon>
        <taxon>Bacteroidota</taxon>
        <taxon>Chitinophagia</taxon>
        <taxon>Chitinophagales</taxon>
        <taxon>Chitinophagaceae</taxon>
        <taxon>Pinibacter</taxon>
    </lineage>
</organism>
<dbReference type="InterPro" id="IPR001296">
    <property type="entry name" value="Glyco_trans_1"/>
</dbReference>
<dbReference type="GO" id="GO:0016757">
    <property type="term" value="F:glycosyltransferase activity"/>
    <property type="evidence" value="ECO:0007669"/>
    <property type="project" value="InterPro"/>
</dbReference>